<evidence type="ECO:0000313" key="4">
    <source>
        <dbReference type="Proteomes" id="UP000235145"/>
    </source>
</evidence>
<dbReference type="InterPro" id="IPR036047">
    <property type="entry name" value="F-box-like_dom_sf"/>
</dbReference>
<dbReference type="Pfam" id="PF23622">
    <property type="entry name" value="LRR_At1g61320_AtMIF1"/>
    <property type="match status" value="1"/>
</dbReference>
<dbReference type="SUPFAM" id="SSF81383">
    <property type="entry name" value="F-box domain"/>
    <property type="match status" value="1"/>
</dbReference>
<dbReference type="EMBL" id="NBSK02000007">
    <property type="protein sequence ID" value="KAJ0196379.1"/>
    <property type="molecule type" value="Genomic_DNA"/>
</dbReference>
<evidence type="ECO:0000259" key="1">
    <source>
        <dbReference type="Pfam" id="PF23622"/>
    </source>
</evidence>
<dbReference type="Proteomes" id="UP000235145">
    <property type="component" value="Unassembled WGS sequence"/>
</dbReference>
<dbReference type="InterPro" id="IPR055411">
    <property type="entry name" value="LRR_FXL15/At3g58940/PEG3-like"/>
</dbReference>
<dbReference type="Pfam" id="PF24758">
    <property type="entry name" value="LRR_At5g56370"/>
    <property type="match status" value="1"/>
</dbReference>
<dbReference type="SUPFAM" id="SSF52047">
    <property type="entry name" value="RNI-like"/>
    <property type="match status" value="1"/>
</dbReference>
<evidence type="ECO:0000313" key="3">
    <source>
        <dbReference type="EMBL" id="KAJ0196379.1"/>
    </source>
</evidence>
<sequence length="642" mass="73554">MGGGEDRISELQDCLLVEIWSRLPSTEAVIRAGTLSKRRKHLWKSVEQVPLTFPLYPPISLLKWNSRTRLVTLNSLSCSFRKRDQMFFINSSFTELRLAGCTFNPCGAISWNNLRSLCIINEKLDEDLIENILYGSPLLETLALNDFYGYSRLDITSKSVKKLVFSGYYNPIDVVGNYIMEINAPNVSSLTIKRKLWLPKLLLVNVCSLVEDSLDYEMIVCRETMTTRKEAQEEMLKGLIPNLRHVKELKIGSFSFKVRNNGETCKRAAGRSIAAMEREEEEQNQTRIPKKRIKLQEIVEKGEEDRISGLPDCLLLEILSRAIRTGTLSKRWKNLWTLLPALVFKEIGDNLLWSNYILFVDQTLAQCSGLKLKKFLVSVTYDTQSESRIKTWICYAVNRNVEELNLALWNYEAGVGFLLDQFFFINSCFTKLTLRCCILDTTGAIGWKNLRSLCICFAYLDEDLIENILSGSPLLETLVFRYCHGYRRLDITSKSGKNLVFHGYNMLPDALSNIIEINAPNILSLTIQGNLMSWKLLLVNVSSLVEANLDYKKIRRYKITHDEEKDEMLKGFIVKLRHVKELKIGVLCSEVLSCLEAKGFIFPSNMKFPVVIHDDWLESDDSVESGNRDLLLHDHCPKDDEG</sequence>
<comment type="caution">
    <text evidence="3">The sequence shown here is derived from an EMBL/GenBank/DDBJ whole genome shotgun (WGS) entry which is preliminary data.</text>
</comment>
<evidence type="ECO:0000259" key="2">
    <source>
        <dbReference type="Pfam" id="PF24758"/>
    </source>
</evidence>
<organism evidence="3 4">
    <name type="scientific">Lactuca sativa</name>
    <name type="common">Garden lettuce</name>
    <dbReference type="NCBI Taxonomy" id="4236"/>
    <lineage>
        <taxon>Eukaryota</taxon>
        <taxon>Viridiplantae</taxon>
        <taxon>Streptophyta</taxon>
        <taxon>Embryophyta</taxon>
        <taxon>Tracheophyta</taxon>
        <taxon>Spermatophyta</taxon>
        <taxon>Magnoliopsida</taxon>
        <taxon>eudicotyledons</taxon>
        <taxon>Gunneridae</taxon>
        <taxon>Pentapetalae</taxon>
        <taxon>asterids</taxon>
        <taxon>campanulids</taxon>
        <taxon>Asterales</taxon>
        <taxon>Asteraceae</taxon>
        <taxon>Cichorioideae</taxon>
        <taxon>Cichorieae</taxon>
        <taxon>Lactucinae</taxon>
        <taxon>Lactuca</taxon>
    </lineage>
</organism>
<dbReference type="PANTHER" id="PTHR32212">
    <property type="entry name" value="CYCLIN-LIKE F-BOX"/>
    <property type="match status" value="1"/>
</dbReference>
<protein>
    <recommendedName>
        <fullName evidence="5">FBD domain-containing protein</fullName>
    </recommendedName>
</protein>
<feature type="domain" description="F-box/LRR-repeat protein 15/At3g58940/PEG3-like LRR" evidence="2">
    <location>
        <begin position="86"/>
        <end position="198"/>
    </location>
</feature>
<dbReference type="AlphaFoldDB" id="A0A9R1V012"/>
<dbReference type="PANTHER" id="PTHR32212:SF467">
    <property type="entry name" value="LEUCINE-RICH REPEAT DOMAIN SUPERFAMILY, F-BOX-LIKE DOMAIN SUPERFAMILY"/>
    <property type="match status" value="1"/>
</dbReference>
<reference evidence="3 4" key="1">
    <citation type="journal article" date="2017" name="Nat. Commun.">
        <title>Genome assembly with in vitro proximity ligation data and whole-genome triplication in lettuce.</title>
        <authorList>
            <person name="Reyes-Chin-Wo S."/>
            <person name="Wang Z."/>
            <person name="Yang X."/>
            <person name="Kozik A."/>
            <person name="Arikit S."/>
            <person name="Song C."/>
            <person name="Xia L."/>
            <person name="Froenicke L."/>
            <person name="Lavelle D.O."/>
            <person name="Truco M.J."/>
            <person name="Xia R."/>
            <person name="Zhu S."/>
            <person name="Xu C."/>
            <person name="Xu H."/>
            <person name="Xu X."/>
            <person name="Cox K."/>
            <person name="Korf I."/>
            <person name="Meyers B.C."/>
            <person name="Michelmore R.W."/>
        </authorList>
    </citation>
    <scope>NUCLEOTIDE SEQUENCE [LARGE SCALE GENOMIC DNA]</scope>
    <source>
        <strain evidence="4">cv. Salinas</strain>
        <tissue evidence="3">Seedlings</tissue>
    </source>
</reference>
<keyword evidence="4" id="KW-1185">Reference proteome</keyword>
<gene>
    <name evidence="3" type="ORF">LSAT_V11C700352510</name>
</gene>
<feature type="domain" description="At1g61320/AtMIF1 LRR" evidence="1">
    <location>
        <begin position="366"/>
        <end position="557"/>
    </location>
</feature>
<name>A0A9R1V012_LACSA</name>
<evidence type="ECO:0008006" key="5">
    <source>
        <dbReference type="Google" id="ProtNLM"/>
    </source>
</evidence>
<proteinExistence type="predicted"/>
<dbReference type="InterPro" id="IPR055357">
    <property type="entry name" value="LRR_At1g61320_AtMIF1"/>
</dbReference>
<accession>A0A9R1V012</accession>